<dbReference type="Pfam" id="PF02357">
    <property type="entry name" value="NusG"/>
    <property type="match status" value="1"/>
</dbReference>
<organism evidence="5 6">
    <name type="scientific">Phytopseudomonas seleniipraecipitans</name>
    <dbReference type="NCBI Taxonomy" id="640205"/>
    <lineage>
        <taxon>Bacteria</taxon>
        <taxon>Pseudomonadati</taxon>
        <taxon>Pseudomonadota</taxon>
        <taxon>Gammaproteobacteria</taxon>
        <taxon>Pseudomonadales</taxon>
        <taxon>Pseudomonadaceae</taxon>
        <taxon>Phytopseudomonas</taxon>
    </lineage>
</organism>
<dbReference type="OrthoDB" id="9790639at2"/>
<name>A0A1G7HLH9_9GAMM</name>
<proteinExistence type="predicted"/>
<evidence type="ECO:0000313" key="6">
    <source>
        <dbReference type="Proteomes" id="UP000243378"/>
    </source>
</evidence>
<dbReference type="PANTHER" id="PTHR30265">
    <property type="entry name" value="RHO-INTERACTING TRANSCRIPTION TERMINATION FACTOR NUSG"/>
    <property type="match status" value="1"/>
</dbReference>
<evidence type="ECO:0000259" key="4">
    <source>
        <dbReference type="SMART" id="SM00738"/>
    </source>
</evidence>
<dbReference type="RefSeq" id="WP_092364639.1">
    <property type="nucleotide sequence ID" value="NZ_FNBM01000001.1"/>
</dbReference>
<dbReference type="SMART" id="SM00738">
    <property type="entry name" value="NGN"/>
    <property type="match status" value="1"/>
</dbReference>
<dbReference type="InterPro" id="IPR010215">
    <property type="entry name" value="Transcription_antiterm_RfaH"/>
</dbReference>
<evidence type="ECO:0000256" key="2">
    <source>
        <dbReference type="ARBA" id="ARBA00023015"/>
    </source>
</evidence>
<dbReference type="SUPFAM" id="SSF50104">
    <property type="entry name" value="Translation proteins SH3-like domain"/>
    <property type="match status" value="1"/>
</dbReference>
<keyword evidence="1" id="KW-0889">Transcription antitermination</keyword>
<dbReference type="STRING" id="640205.SAMN05216381_0700"/>
<evidence type="ECO:0000256" key="3">
    <source>
        <dbReference type="ARBA" id="ARBA00023163"/>
    </source>
</evidence>
<protein>
    <submittedName>
        <fullName evidence="5">Transcriptional antiterminator RfaH</fullName>
    </submittedName>
</protein>
<feature type="domain" description="NusG-like N-terminal" evidence="4">
    <location>
        <begin position="9"/>
        <end position="107"/>
    </location>
</feature>
<dbReference type="Proteomes" id="UP000243378">
    <property type="component" value="Unassembled WGS sequence"/>
</dbReference>
<dbReference type="AlphaFoldDB" id="A0A1G7HLH9"/>
<dbReference type="CDD" id="cd09892">
    <property type="entry name" value="NGN_SP_RfaH"/>
    <property type="match status" value="1"/>
</dbReference>
<sequence>MKTDSKLAELAWYLIQCKPRSDQKALEHLERQGFECFLPRVIHHPATAGAAAKLNQSLFPGYIFLHMKAEGNWAKLRSTRGVNKVVSFCGKPCQIDDAIIQKLKDRHLEVVQKTTLEPGDRVHIGAGPLADMEAIFMAMDGEHRVMLLLRLLNRERPIKVPLSHLRSLPA</sequence>
<evidence type="ECO:0000256" key="1">
    <source>
        <dbReference type="ARBA" id="ARBA00022814"/>
    </source>
</evidence>
<dbReference type="PANTHER" id="PTHR30265:SF7">
    <property type="entry name" value="TRANSCRIPTION ANTITERMINATION PROTEIN RFAH"/>
    <property type="match status" value="1"/>
</dbReference>
<keyword evidence="3" id="KW-0804">Transcription</keyword>
<keyword evidence="2" id="KW-0805">Transcription regulation</keyword>
<dbReference type="InterPro" id="IPR036735">
    <property type="entry name" value="NGN_dom_sf"/>
</dbReference>
<dbReference type="EMBL" id="FNBM01000001">
    <property type="protein sequence ID" value="SDF01176.1"/>
    <property type="molecule type" value="Genomic_DNA"/>
</dbReference>
<dbReference type="NCBIfam" id="NF006534">
    <property type="entry name" value="PRK09014.1"/>
    <property type="match status" value="1"/>
</dbReference>
<gene>
    <name evidence="5" type="ORF">SAMN05216381_0700</name>
</gene>
<evidence type="ECO:0000313" key="5">
    <source>
        <dbReference type="EMBL" id="SDF01176.1"/>
    </source>
</evidence>
<dbReference type="InterPro" id="IPR006645">
    <property type="entry name" value="NGN-like_dom"/>
</dbReference>
<dbReference type="InterPro" id="IPR008991">
    <property type="entry name" value="Translation_prot_SH3-like_sf"/>
</dbReference>
<dbReference type="SUPFAM" id="SSF82679">
    <property type="entry name" value="N-utilization substance G protein NusG, N-terminal domain"/>
    <property type="match status" value="1"/>
</dbReference>
<dbReference type="InterPro" id="IPR043425">
    <property type="entry name" value="NusG-like"/>
</dbReference>
<dbReference type="GO" id="GO:0031564">
    <property type="term" value="P:transcription antitermination"/>
    <property type="evidence" value="ECO:0007669"/>
    <property type="project" value="UniProtKB-KW"/>
</dbReference>
<dbReference type="GO" id="GO:0006354">
    <property type="term" value="P:DNA-templated transcription elongation"/>
    <property type="evidence" value="ECO:0007669"/>
    <property type="project" value="InterPro"/>
</dbReference>
<dbReference type="Gene3D" id="3.30.70.940">
    <property type="entry name" value="NusG, N-terminal domain"/>
    <property type="match status" value="1"/>
</dbReference>
<dbReference type="GO" id="GO:0005829">
    <property type="term" value="C:cytosol"/>
    <property type="evidence" value="ECO:0007669"/>
    <property type="project" value="TreeGrafter"/>
</dbReference>
<accession>A0A1G7HLH9</accession>
<reference evidence="5 6" key="1">
    <citation type="submission" date="2016-10" db="EMBL/GenBank/DDBJ databases">
        <authorList>
            <person name="de Groot N.N."/>
        </authorList>
    </citation>
    <scope>NUCLEOTIDE SEQUENCE [LARGE SCALE GENOMIC DNA]</scope>
    <source>
        <strain evidence="5 6">LMG 25475</strain>
    </source>
</reference>
<dbReference type="NCBIfam" id="TIGR01955">
    <property type="entry name" value="RfaH"/>
    <property type="match status" value="1"/>
</dbReference>